<keyword evidence="1" id="KW-0732">Signal</keyword>
<comment type="caution">
    <text evidence="2">The sequence shown here is derived from an EMBL/GenBank/DDBJ whole genome shotgun (WGS) entry which is preliminary data.</text>
</comment>
<feature type="chain" id="PRO_5047243688" evidence="1">
    <location>
        <begin position="20"/>
        <end position="298"/>
    </location>
</feature>
<protein>
    <submittedName>
        <fullName evidence="2">Uncharacterized protein</fullName>
    </submittedName>
</protein>
<name>A0ABP9M617_9FLAO</name>
<evidence type="ECO:0000256" key="1">
    <source>
        <dbReference type="SAM" id="SignalP"/>
    </source>
</evidence>
<dbReference type="EMBL" id="BAABHX010000002">
    <property type="protein sequence ID" value="GAA5089897.1"/>
    <property type="molecule type" value="Genomic_DNA"/>
</dbReference>
<feature type="signal peptide" evidence="1">
    <location>
        <begin position="1"/>
        <end position="19"/>
    </location>
</feature>
<organism evidence="2 3">
    <name type="scientific">Chryseobacterium ginsengisoli</name>
    <dbReference type="NCBI Taxonomy" id="363853"/>
    <lineage>
        <taxon>Bacteria</taxon>
        <taxon>Pseudomonadati</taxon>
        <taxon>Bacteroidota</taxon>
        <taxon>Flavobacteriia</taxon>
        <taxon>Flavobacteriales</taxon>
        <taxon>Weeksellaceae</taxon>
        <taxon>Chryseobacterium group</taxon>
        <taxon>Chryseobacterium</taxon>
    </lineage>
</organism>
<keyword evidence="3" id="KW-1185">Reference proteome</keyword>
<evidence type="ECO:0000313" key="2">
    <source>
        <dbReference type="EMBL" id="GAA5089897.1"/>
    </source>
</evidence>
<dbReference type="RefSeq" id="WP_345201885.1">
    <property type="nucleotide sequence ID" value="NZ_BAABHX010000002.1"/>
</dbReference>
<evidence type="ECO:0000313" key="3">
    <source>
        <dbReference type="Proteomes" id="UP001500353"/>
    </source>
</evidence>
<proteinExistence type="predicted"/>
<accession>A0ABP9M617</accession>
<reference evidence="3" key="1">
    <citation type="journal article" date="2019" name="Int. J. Syst. Evol. Microbiol.">
        <title>The Global Catalogue of Microorganisms (GCM) 10K type strain sequencing project: providing services to taxonomists for standard genome sequencing and annotation.</title>
        <authorList>
            <consortium name="The Broad Institute Genomics Platform"/>
            <consortium name="The Broad Institute Genome Sequencing Center for Infectious Disease"/>
            <person name="Wu L."/>
            <person name="Ma J."/>
        </authorList>
    </citation>
    <scope>NUCLEOTIDE SEQUENCE [LARGE SCALE GENOMIC DNA]</scope>
    <source>
        <strain evidence="3">JCM 18019</strain>
    </source>
</reference>
<sequence>MKKIILSLTIVLSMVSAKAQVKLFNIDLPYFDKSKLVKPAKTVKNVNNFTKRVTNITEYNGMGQLHGINIEYRSDSSVGLVRYYHNNKLVYVAQPFMNGSTIEKVFNYSDNGSFNGIQASMYLNNENKWIKLVLGYSEGRLTSFNDNLKFPKYTVNFKDGKLEGEFYFYDNANCNCYYYGSANDGKIKNIMKLDIREDLSFKNTFYTINNSSIKSTFIVPYSKPFENNIEITEIPVVVENKNVHIDNDKYRIVFSKQHDWLNALTSAETFNRNNSEEIDWSQASVGMPSPYKIPQAQH</sequence>
<dbReference type="Proteomes" id="UP001500353">
    <property type="component" value="Unassembled WGS sequence"/>
</dbReference>
<gene>
    <name evidence="2" type="ORF">GCM10023210_15300</name>
</gene>